<dbReference type="Pfam" id="PF07690">
    <property type="entry name" value="MFS_1"/>
    <property type="match status" value="1"/>
</dbReference>
<dbReference type="PANTHER" id="PTHR23508">
    <property type="entry name" value="CARBOXYLIC ACID TRANSPORTER PROTEIN HOMOLOG"/>
    <property type="match status" value="1"/>
</dbReference>
<evidence type="ECO:0000256" key="2">
    <source>
        <dbReference type="ARBA" id="ARBA00022692"/>
    </source>
</evidence>
<feature type="transmembrane region" description="Helical" evidence="5">
    <location>
        <begin position="376"/>
        <end position="399"/>
    </location>
</feature>
<feature type="transmembrane region" description="Helical" evidence="5">
    <location>
        <begin position="289"/>
        <end position="310"/>
    </location>
</feature>
<dbReference type="InterPro" id="IPR036259">
    <property type="entry name" value="MFS_trans_sf"/>
</dbReference>
<accession>A0AAU7KIS6</accession>
<dbReference type="Gene3D" id="1.20.1250.20">
    <property type="entry name" value="MFS general substrate transporter like domains"/>
    <property type="match status" value="1"/>
</dbReference>
<feature type="transmembrane region" description="Helical" evidence="5">
    <location>
        <begin position="21"/>
        <end position="47"/>
    </location>
</feature>
<evidence type="ECO:0000256" key="5">
    <source>
        <dbReference type="SAM" id="Phobius"/>
    </source>
</evidence>
<reference evidence="7" key="1">
    <citation type="submission" date="2022-06" db="EMBL/GenBank/DDBJ databases">
        <title>A novel DMS-producing enzyme.</title>
        <authorList>
            <person name="Zhang Y."/>
        </authorList>
    </citation>
    <scope>NUCLEOTIDE SEQUENCE</scope>
    <source>
        <strain evidence="7">RT37</strain>
    </source>
</reference>
<dbReference type="PANTHER" id="PTHR23508:SF10">
    <property type="entry name" value="CARBOXYLIC ACID TRANSPORTER PROTEIN HOMOLOG"/>
    <property type="match status" value="1"/>
</dbReference>
<feature type="transmembrane region" description="Helical" evidence="5">
    <location>
        <begin position="59"/>
        <end position="79"/>
    </location>
</feature>
<dbReference type="PROSITE" id="PS50850">
    <property type="entry name" value="MFS"/>
    <property type="match status" value="1"/>
</dbReference>
<evidence type="ECO:0000259" key="6">
    <source>
        <dbReference type="PROSITE" id="PS50850"/>
    </source>
</evidence>
<proteinExistence type="predicted"/>
<evidence type="ECO:0000256" key="1">
    <source>
        <dbReference type="ARBA" id="ARBA00004141"/>
    </source>
</evidence>
<feature type="domain" description="Major facilitator superfamily (MFS) profile" evidence="6">
    <location>
        <begin position="21"/>
        <end position="431"/>
    </location>
</feature>
<keyword evidence="3 5" id="KW-1133">Transmembrane helix</keyword>
<dbReference type="PROSITE" id="PS00217">
    <property type="entry name" value="SUGAR_TRANSPORT_2"/>
    <property type="match status" value="1"/>
</dbReference>
<feature type="transmembrane region" description="Helical" evidence="5">
    <location>
        <begin position="254"/>
        <end position="274"/>
    </location>
</feature>
<feature type="transmembrane region" description="Helical" evidence="5">
    <location>
        <begin position="405"/>
        <end position="426"/>
    </location>
</feature>
<evidence type="ECO:0000256" key="3">
    <source>
        <dbReference type="ARBA" id="ARBA00022989"/>
    </source>
</evidence>
<dbReference type="EMBL" id="CP098827">
    <property type="protein sequence ID" value="XBO71585.1"/>
    <property type="molecule type" value="Genomic_DNA"/>
</dbReference>
<feature type="transmembrane region" description="Helical" evidence="5">
    <location>
        <begin position="86"/>
        <end position="104"/>
    </location>
</feature>
<protein>
    <submittedName>
        <fullName evidence="7">Aromatic acid/H+ symport family MFS transporter</fullName>
    </submittedName>
</protein>
<dbReference type="CDD" id="cd17365">
    <property type="entry name" value="MFS_PcaK_like"/>
    <property type="match status" value="1"/>
</dbReference>
<dbReference type="InterPro" id="IPR020846">
    <property type="entry name" value="MFS_dom"/>
</dbReference>
<dbReference type="InterPro" id="IPR011701">
    <property type="entry name" value="MFS"/>
</dbReference>
<feature type="transmembrane region" description="Helical" evidence="5">
    <location>
        <begin position="317"/>
        <end position="335"/>
    </location>
</feature>
<keyword evidence="2 5" id="KW-0812">Transmembrane</keyword>
<dbReference type="RefSeq" id="WP_348827530.1">
    <property type="nucleotide sequence ID" value="NZ_CP098827.1"/>
</dbReference>
<keyword evidence="4 5" id="KW-0472">Membrane</keyword>
<evidence type="ECO:0000313" key="7">
    <source>
        <dbReference type="EMBL" id="XBO71585.1"/>
    </source>
</evidence>
<feature type="transmembrane region" description="Helical" evidence="5">
    <location>
        <begin position="110"/>
        <end position="133"/>
    </location>
</feature>
<dbReference type="GO" id="GO:0005886">
    <property type="term" value="C:plasma membrane"/>
    <property type="evidence" value="ECO:0007669"/>
    <property type="project" value="TreeGrafter"/>
</dbReference>
<comment type="subcellular location">
    <subcellularLocation>
        <location evidence="1">Membrane</location>
        <topology evidence="1">Multi-pass membrane protein</topology>
    </subcellularLocation>
</comment>
<evidence type="ECO:0000256" key="4">
    <source>
        <dbReference type="ARBA" id="ARBA00023136"/>
    </source>
</evidence>
<sequence length="440" mass="46640">MTTTADEFLAERRFGRFQRHLLIWCSLIIVFDGYDLIIYGVVLPLVMEQWQLTSIQAGLLGSSALLGMMVGAITFGTLADRLGRRVIILSCLALFSVVTVINGLATTPTQFAVCRFIAGLGLGGVMPNVVALVTEYSPRRLRTTLVAIMFSGYSIGGMLSAGLGILIVPRLGWEVMFFLAGVPLLCLPFMWRHLPESLDYLVRKGRHEEAERIAQQLTRQEGLDSIPRLAASEEADAKAPVAALMQPQRRVSTLMFWLASFMCLLMIYALGSWLPTLMTMAGYPIGKSLGFLLVMNLGAIAGAIGGGLASDRLSPRLVLIVFFVAGSCALALLGLKSSTLVLYALVAVAGAATIGAQILINAYVAQYYPPAIRSTAVGSALAVGRVGALAGPLVTGMLLSLSLPHAVNFAAFAVPGLIALVAVSLIGRPSTATTASPHTG</sequence>
<organism evidence="7">
    <name type="scientific">Halomonas sp. RT37</name>
    <dbReference type="NCBI Taxonomy" id="2950872"/>
    <lineage>
        <taxon>Bacteria</taxon>
        <taxon>Pseudomonadati</taxon>
        <taxon>Pseudomonadota</taxon>
        <taxon>Gammaproteobacteria</taxon>
        <taxon>Oceanospirillales</taxon>
        <taxon>Halomonadaceae</taxon>
        <taxon>Halomonas</taxon>
    </lineage>
</organism>
<gene>
    <name evidence="7" type="ORF">NFG58_02375</name>
</gene>
<dbReference type="GO" id="GO:0046943">
    <property type="term" value="F:carboxylic acid transmembrane transporter activity"/>
    <property type="evidence" value="ECO:0007669"/>
    <property type="project" value="TreeGrafter"/>
</dbReference>
<dbReference type="SUPFAM" id="SSF103473">
    <property type="entry name" value="MFS general substrate transporter"/>
    <property type="match status" value="1"/>
</dbReference>
<name>A0AAU7KIS6_9GAMM</name>
<dbReference type="InterPro" id="IPR005829">
    <property type="entry name" value="Sugar_transporter_CS"/>
</dbReference>
<feature type="transmembrane region" description="Helical" evidence="5">
    <location>
        <begin position="341"/>
        <end position="364"/>
    </location>
</feature>
<feature type="transmembrane region" description="Helical" evidence="5">
    <location>
        <begin position="175"/>
        <end position="194"/>
    </location>
</feature>
<dbReference type="AlphaFoldDB" id="A0AAU7KIS6"/>
<feature type="transmembrane region" description="Helical" evidence="5">
    <location>
        <begin position="145"/>
        <end position="169"/>
    </location>
</feature>